<proteinExistence type="inferred from homology"/>
<comment type="similarity">
    <text evidence="6">Belongs to the glycosyl hydrolase 18 family.</text>
</comment>
<dbReference type="GO" id="GO:0008061">
    <property type="term" value="F:chitin binding"/>
    <property type="evidence" value="ECO:0007669"/>
    <property type="project" value="InterPro"/>
</dbReference>
<dbReference type="Pfam" id="PF00704">
    <property type="entry name" value="Glyco_hydro_18"/>
    <property type="match status" value="1"/>
</dbReference>
<evidence type="ECO:0000256" key="4">
    <source>
        <dbReference type="ARBA" id="ARBA00023295"/>
    </source>
</evidence>
<dbReference type="SUPFAM" id="SSF51445">
    <property type="entry name" value="(Trans)glycosidases"/>
    <property type="match status" value="1"/>
</dbReference>
<dbReference type="Proteomes" id="UP000590749">
    <property type="component" value="Unassembled WGS sequence"/>
</dbReference>
<comment type="caution">
    <text evidence="8">The sequence shown here is derived from an EMBL/GenBank/DDBJ whole genome shotgun (WGS) entry which is preliminary data.</text>
</comment>
<accession>A0A7W5FI80</accession>
<dbReference type="PROSITE" id="PS01095">
    <property type="entry name" value="GH18_1"/>
    <property type="match status" value="1"/>
</dbReference>
<evidence type="ECO:0000259" key="7">
    <source>
        <dbReference type="PROSITE" id="PS51910"/>
    </source>
</evidence>
<dbReference type="PANTHER" id="PTHR11177">
    <property type="entry name" value="CHITINASE"/>
    <property type="match status" value="1"/>
</dbReference>
<dbReference type="InterPro" id="IPR011583">
    <property type="entry name" value="Chitinase_II/V-like_cat"/>
</dbReference>
<name>A0A7W5FI80_9ACTN</name>
<sequence length="372" mass="39210">MRFRSAFSLLILLLAGCGEPPAPVPRAEPLVVAGYLTEWSVYGRDFRVKDLAAERLTHLTYAFGRVTGGRCAMGDAWAAHRRLVSAADSVDGVGDTAADPLRGTFGQLRKLKKRHPGIRLLWSFGGWTGSAGFTEAAKDPAGFAASCRRLLADPRWAGLFDGIDVDWEYPNACGTTCDDSGPAALAGMLSALRAELGPGALISAAVPGDLGRLRATDYASAARHADWLGAMTYDYFGAAGSGPGTAAPHSPLEPYPGIPRETATTSATVDELLRAGVPAGKLLIGVGFYGRGWTGTARGLEDYRVLVGRCPPTGTLGGTAYADCGDQWWSYDTPETVAAKVAYARKRELGGLFAWELSGDTHDGVLLRALSG</sequence>
<dbReference type="InterPro" id="IPR001579">
    <property type="entry name" value="Glyco_hydro_18_chit_AS"/>
</dbReference>
<keyword evidence="9" id="KW-1185">Reference proteome</keyword>
<dbReference type="InterPro" id="IPR050314">
    <property type="entry name" value="Glycosyl_Hydrlase_18"/>
</dbReference>
<comment type="catalytic activity">
    <reaction evidence="1">
        <text>Random endo-hydrolysis of N-acetyl-beta-D-glucosaminide (1-&gt;4)-beta-linkages in chitin and chitodextrins.</text>
        <dbReference type="EC" id="3.2.1.14"/>
    </reaction>
</comment>
<dbReference type="EMBL" id="JACHXF010000018">
    <property type="protein sequence ID" value="MBB3099190.1"/>
    <property type="molecule type" value="Genomic_DNA"/>
</dbReference>
<dbReference type="Gene3D" id="3.20.20.80">
    <property type="entry name" value="Glycosidases"/>
    <property type="match status" value="2"/>
</dbReference>
<dbReference type="AlphaFoldDB" id="A0A7W5FI80"/>
<keyword evidence="3 5" id="KW-0378">Hydrolase</keyword>
<dbReference type="GO" id="GO:0005975">
    <property type="term" value="P:carbohydrate metabolic process"/>
    <property type="evidence" value="ECO:0007669"/>
    <property type="project" value="InterPro"/>
</dbReference>
<evidence type="ECO:0000313" key="9">
    <source>
        <dbReference type="Proteomes" id="UP000590749"/>
    </source>
</evidence>
<dbReference type="EC" id="3.2.1.14" evidence="2"/>
<evidence type="ECO:0000313" key="8">
    <source>
        <dbReference type="EMBL" id="MBB3099190.1"/>
    </source>
</evidence>
<evidence type="ECO:0000256" key="2">
    <source>
        <dbReference type="ARBA" id="ARBA00012729"/>
    </source>
</evidence>
<dbReference type="InterPro" id="IPR001223">
    <property type="entry name" value="Glyco_hydro18_cat"/>
</dbReference>
<keyword evidence="4 5" id="KW-0326">Glycosidase</keyword>
<dbReference type="InterPro" id="IPR017853">
    <property type="entry name" value="GH"/>
</dbReference>
<evidence type="ECO:0000256" key="5">
    <source>
        <dbReference type="RuleBase" id="RU000489"/>
    </source>
</evidence>
<evidence type="ECO:0000256" key="6">
    <source>
        <dbReference type="RuleBase" id="RU004453"/>
    </source>
</evidence>
<dbReference type="PROSITE" id="PS51910">
    <property type="entry name" value="GH18_2"/>
    <property type="match status" value="1"/>
</dbReference>
<dbReference type="SMART" id="SM00636">
    <property type="entry name" value="Glyco_18"/>
    <property type="match status" value="1"/>
</dbReference>
<dbReference type="PROSITE" id="PS51257">
    <property type="entry name" value="PROKAR_LIPOPROTEIN"/>
    <property type="match status" value="1"/>
</dbReference>
<reference evidence="8 9" key="1">
    <citation type="submission" date="2020-08" db="EMBL/GenBank/DDBJ databases">
        <title>Genomic Encyclopedia of Type Strains, Phase III (KMG-III): the genomes of soil and plant-associated and newly described type strains.</title>
        <authorList>
            <person name="Whitman W."/>
        </authorList>
    </citation>
    <scope>NUCLEOTIDE SEQUENCE [LARGE SCALE GENOMIC DNA]</scope>
    <source>
        <strain evidence="8 9">CECT 3287</strain>
    </source>
</reference>
<protein>
    <recommendedName>
        <fullName evidence="2">chitinase</fullName>
        <ecNumber evidence="2">3.2.1.14</ecNumber>
    </recommendedName>
</protein>
<feature type="domain" description="GH18" evidence="7">
    <location>
        <begin position="30"/>
        <end position="372"/>
    </location>
</feature>
<dbReference type="GO" id="GO:0008843">
    <property type="term" value="F:endochitinase activity"/>
    <property type="evidence" value="ECO:0007669"/>
    <property type="project" value="UniProtKB-EC"/>
</dbReference>
<dbReference type="PANTHER" id="PTHR11177:SF317">
    <property type="entry name" value="CHITINASE 12-RELATED"/>
    <property type="match status" value="1"/>
</dbReference>
<dbReference type="CDD" id="cd06548">
    <property type="entry name" value="GH18_chitinase"/>
    <property type="match status" value="1"/>
</dbReference>
<gene>
    <name evidence="8" type="ORF">FHR83_006896</name>
</gene>
<dbReference type="RefSeq" id="WP_183225267.1">
    <property type="nucleotide sequence ID" value="NZ_BMPW01000021.1"/>
</dbReference>
<evidence type="ECO:0000256" key="3">
    <source>
        <dbReference type="ARBA" id="ARBA00022801"/>
    </source>
</evidence>
<evidence type="ECO:0000256" key="1">
    <source>
        <dbReference type="ARBA" id="ARBA00000822"/>
    </source>
</evidence>
<organism evidence="8 9">
    <name type="scientific">Actinoplanes campanulatus</name>
    <dbReference type="NCBI Taxonomy" id="113559"/>
    <lineage>
        <taxon>Bacteria</taxon>
        <taxon>Bacillati</taxon>
        <taxon>Actinomycetota</taxon>
        <taxon>Actinomycetes</taxon>
        <taxon>Micromonosporales</taxon>
        <taxon>Micromonosporaceae</taxon>
        <taxon>Actinoplanes</taxon>
    </lineage>
</organism>